<keyword evidence="2" id="KW-1185">Reference proteome</keyword>
<dbReference type="Proteomes" id="UP001054945">
    <property type="component" value="Unassembled WGS sequence"/>
</dbReference>
<proteinExistence type="predicted"/>
<name>A0AAV4RVN4_CAEEX</name>
<accession>A0AAV4RVN4</accession>
<dbReference type="AlphaFoldDB" id="A0AAV4RVN4"/>
<dbReference type="EMBL" id="BPLR01008443">
    <property type="protein sequence ID" value="GIY24744.1"/>
    <property type="molecule type" value="Genomic_DNA"/>
</dbReference>
<gene>
    <name evidence="1" type="ORF">CEXT_527581</name>
</gene>
<protein>
    <submittedName>
        <fullName evidence="1">Uncharacterized protein</fullName>
    </submittedName>
</protein>
<sequence>MEARPPRILTIVLQNEGPECYCRLMIMSAPALHNPLRERHSFCNFNSPFAFPIHPLKHSPFCSGGPHKLLFTDWRKECKYHWKRLYQMEVQREG</sequence>
<organism evidence="1 2">
    <name type="scientific">Caerostris extrusa</name>
    <name type="common">Bark spider</name>
    <name type="synonym">Caerostris bankana</name>
    <dbReference type="NCBI Taxonomy" id="172846"/>
    <lineage>
        <taxon>Eukaryota</taxon>
        <taxon>Metazoa</taxon>
        <taxon>Ecdysozoa</taxon>
        <taxon>Arthropoda</taxon>
        <taxon>Chelicerata</taxon>
        <taxon>Arachnida</taxon>
        <taxon>Araneae</taxon>
        <taxon>Araneomorphae</taxon>
        <taxon>Entelegynae</taxon>
        <taxon>Araneoidea</taxon>
        <taxon>Araneidae</taxon>
        <taxon>Caerostris</taxon>
    </lineage>
</organism>
<evidence type="ECO:0000313" key="2">
    <source>
        <dbReference type="Proteomes" id="UP001054945"/>
    </source>
</evidence>
<comment type="caution">
    <text evidence="1">The sequence shown here is derived from an EMBL/GenBank/DDBJ whole genome shotgun (WGS) entry which is preliminary data.</text>
</comment>
<evidence type="ECO:0000313" key="1">
    <source>
        <dbReference type="EMBL" id="GIY24744.1"/>
    </source>
</evidence>
<reference evidence="1 2" key="1">
    <citation type="submission" date="2021-06" db="EMBL/GenBank/DDBJ databases">
        <title>Caerostris extrusa draft genome.</title>
        <authorList>
            <person name="Kono N."/>
            <person name="Arakawa K."/>
        </authorList>
    </citation>
    <scope>NUCLEOTIDE SEQUENCE [LARGE SCALE GENOMIC DNA]</scope>
</reference>